<evidence type="ECO:0000313" key="6">
    <source>
        <dbReference type="EMBL" id="GAQ84398.1"/>
    </source>
</evidence>
<dbReference type="GO" id="GO:0005524">
    <property type="term" value="F:ATP binding"/>
    <property type="evidence" value="ECO:0007669"/>
    <property type="project" value="UniProtKB-KW"/>
</dbReference>
<feature type="domain" description="DAGKc" evidence="5">
    <location>
        <begin position="12"/>
        <end position="156"/>
    </location>
</feature>
<dbReference type="Proteomes" id="UP000054558">
    <property type="component" value="Unassembled WGS sequence"/>
</dbReference>
<dbReference type="InterPro" id="IPR016064">
    <property type="entry name" value="NAD/diacylglycerol_kinase_sf"/>
</dbReference>
<dbReference type="GO" id="GO:0016301">
    <property type="term" value="F:kinase activity"/>
    <property type="evidence" value="ECO:0007669"/>
    <property type="project" value="UniProtKB-KW"/>
</dbReference>
<dbReference type="InterPro" id="IPR005218">
    <property type="entry name" value="Diacylglycerol/lipid_kinase"/>
</dbReference>
<evidence type="ECO:0000259" key="5">
    <source>
        <dbReference type="PROSITE" id="PS50146"/>
    </source>
</evidence>
<evidence type="ECO:0000256" key="4">
    <source>
        <dbReference type="ARBA" id="ARBA00022840"/>
    </source>
</evidence>
<evidence type="ECO:0000256" key="3">
    <source>
        <dbReference type="ARBA" id="ARBA00022777"/>
    </source>
</evidence>
<keyword evidence="7" id="KW-1185">Reference proteome</keyword>
<dbReference type="EMBL" id="DF237136">
    <property type="protein sequence ID" value="GAQ84398.1"/>
    <property type="molecule type" value="Genomic_DNA"/>
</dbReference>
<dbReference type="GO" id="GO:0006665">
    <property type="term" value="P:sphingolipid metabolic process"/>
    <property type="evidence" value="ECO:0000318"/>
    <property type="project" value="GO_Central"/>
</dbReference>
<dbReference type="InterPro" id="IPR045540">
    <property type="entry name" value="YegS/DAGK_C"/>
</dbReference>
<accession>A0A1Y1I8H0</accession>
<dbReference type="InterPro" id="IPR050187">
    <property type="entry name" value="Lipid_Phosphate_FormReg"/>
</dbReference>
<dbReference type="OrthoDB" id="336240at2759"/>
<dbReference type="InterPro" id="IPR001206">
    <property type="entry name" value="Diacylglycerol_kinase_cat_dom"/>
</dbReference>
<dbReference type="OMA" id="YRPKFGF"/>
<reference evidence="6 7" key="1">
    <citation type="journal article" date="2014" name="Nat. Commun.">
        <title>Klebsormidium flaccidum genome reveals primary factors for plant terrestrial adaptation.</title>
        <authorList>
            <person name="Hori K."/>
            <person name="Maruyama F."/>
            <person name="Fujisawa T."/>
            <person name="Togashi T."/>
            <person name="Yamamoto N."/>
            <person name="Seo M."/>
            <person name="Sato S."/>
            <person name="Yamada T."/>
            <person name="Mori H."/>
            <person name="Tajima N."/>
            <person name="Moriyama T."/>
            <person name="Ikeuchi M."/>
            <person name="Watanabe M."/>
            <person name="Wada H."/>
            <person name="Kobayashi K."/>
            <person name="Saito M."/>
            <person name="Masuda T."/>
            <person name="Sasaki-Sekimoto Y."/>
            <person name="Mashiguchi K."/>
            <person name="Awai K."/>
            <person name="Shimojima M."/>
            <person name="Masuda S."/>
            <person name="Iwai M."/>
            <person name="Nobusawa T."/>
            <person name="Narise T."/>
            <person name="Kondo S."/>
            <person name="Saito H."/>
            <person name="Sato R."/>
            <person name="Murakawa M."/>
            <person name="Ihara Y."/>
            <person name="Oshima-Yamada Y."/>
            <person name="Ohtaka K."/>
            <person name="Satoh M."/>
            <person name="Sonobe K."/>
            <person name="Ishii M."/>
            <person name="Ohtani R."/>
            <person name="Kanamori-Sato M."/>
            <person name="Honoki R."/>
            <person name="Miyazaki D."/>
            <person name="Mochizuki H."/>
            <person name="Umetsu J."/>
            <person name="Higashi K."/>
            <person name="Shibata D."/>
            <person name="Kamiya Y."/>
            <person name="Sato N."/>
            <person name="Nakamura Y."/>
            <person name="Tabata S."/>
            <person name="Ida S."/>
            <person name="Kurokawa K."/>
            <person name="Ohta H."/>
        </authorList>
    </citation>
    <scope>NUCLEOTIDE SEQUENCE [LARGE SCALE GENOMIC DNA]</scope>
    <source>
        <strain evidence="6 7">NIES-2285</strain>
    </source>
</reference>
<dbReference type="Pfam" id="PF00781">
    <property type="entry name" value="DAGK_cat"/>
    <property type="match status" value="1"/>
</dbReference>
<sequence>MTEAMTADGGVDDVDDFLFIINPKGGNGQTLKRWRQLAPELEATFKDFKVGQALTTGPAHATTLARDACKKGVLGVIAVGGDGTIHEVVNGFFEEDTAKVVSSRRGKRTALGIVPAGTGSDFIRSFGWKADSRAALARLVRGQRKAIDVGRVTCWDNGKMKSRFFINEADLGLTALVGRGVPPWKWLGGLSYSAATVQAFFSHVNTDLRMKVDGGPWQAVPQNTGTIVANAQYFGGGMKIAPKADPADGQLDVLAMSHFRWYDFLRSSPRLFAGTHIDLKGVTALRVKTLEIEAALEGDKVPGRQPFLVQADGEPLGTLPASFSILPGAIDLLV</sequence>
<dbReference type="SMART" id="SM00046">
    <property type="entry name" value="DAGKc"/>
    <property type="match status" value="1"/>
</dbReference>
<dbReference type="InterPro" id="IPR017438">
    <property type="entry name" value="ATP-NAD_kinase_N"/>
</dbReference>
<keyword evidence="2" id="KW-0547">Nucleotide-binding</keyword>
<keyword evidence="4" id="KW-0067">ATP-binding</keyword>
<dbReference type="STRING" id="105231.A0A1Y1I8H0"/>
<dbReference type="Pfam" id="PF19279">
    <property type="entry name" value="YegS_C"/>
    <property type="match status" value="1"/>
</dbReference>
<dbReference type="AlphaFoldDB" id="A0A1Y1I8H0"/>
<gene>
    <name evidence="6" type="ORF">KFL_001870200</name>
</gene>
<protein>
    <submittedName>
        <fullName evidence="6">Sphingosine kinase</fullName>
    </submittedName>
</protein>
<dbReference type="NCBIfam" id="TIGR00147">
    <property type="entry name" value="YegS/Rv2252/BmrU family lipid kinase"/>
    <property type="match status" value="1"/>
</dbReference>
<proteinExistence type="predicted"/>
<evidence type="ECO:0000256" key="1">
    <source>
        <dbReference type="ARBA" id="ARBA00022679"/>
    </source>
</evidence>
<organism evidence="6 7">
    <name type="scientific">Klebsormidium nitens</name>
    <name type="common">Green alga</name>
    <name type="synonym">Ulothrix nitens</name>
    <dbReference type="NCBI Taxonomy" id="105231"/>
    <lineage>
        <taxon>Eukaryota</taxon>
        <taxon>Viridiplantae</taxon>
        <taxon>Streptophyta</taxon>
        <taxon>Klebsormidiophyceae</taxon>
        <taxon>Klebsormidiales</taxon>
        <taxon>Klebsormidiaceae</taxon>
        <taxon>Klebsormidium</taxon>
    </lineage>
</organism>
<dbReference type="Gene3D" id="3.40.50.10330">
    <property type="entry name" value="Probable inorganic polyphosphate/atp-NAD kinase, domain 1"/>
    <property type="match status" value="1"/>
</dbReference>
<keyword evidence="3 6" id="KW-0418">Kinase</keyword>
<dbReference type="PANTHER" id="PTHR12358">
    <property type="entry name" value="SPHINGOSINE KINASE"/>
    <property type="match status" value="1"/>
</dbReference>
<dbReference type="GO" id="GO:0016020">
    <property type="term" value="C:membrane"/>
    <property type="evidence" value="ECO:0007669"/>
    <property type="project" value="GOC"/>
</dbReference>
<dbReference type="PROSITE" id="PS50146">
    <property type="entry name" value="DAGK"/>
    <property type="match status" value="1"/>
</dbReference>
<evidence type="ECO:0000256" key="2">
    <source>
        <dbReference type="ARBA" id="ARBA00022741"/>
    </source>
</evidence>
<dbReference type="PANTHER" id="PTHR12358:SF54">
    <property type="entry name" value="SPHINGOSINE KINASE RELATED PROTEIN"/>
    <property type="match status" value="1"/>
</dbReference>
<dbReference type="SUPFAM" id="SSF111331">
    <property type="entry name" value="NAD kinase/diacylglycerol kinase-like"/>
    <property type="match status" value="1"/>
</dbReference>
<evidence type="ECO:0000313" key="7">
    <source>
        <dbReference type="Proteomes" id="UP000054558"/>
    </source>
</evidence>
<name>A0A1Y1I8H0_KLENI</name>
<dbReference type="Gene3D" id="2.60.200.40">
    <property type="match status" value="1"/>
</dbReference>
<keyword evidence="1" id="KW-0808">Transferase</keyword>
<dbReference type="GO" id="GO:0008654">
    <property type="term" value="P:phospholipid biosynthetic process"/>
    <property type="evidence" value="ECO:0007669"/>
    <property type="project" value="InterPro"/>
</dbReference>